<keyword evidence="5 6" id="KW-0472">Membrane</keyword>
<accession>A0A644XP41</accession>
<organism evidence="7">
    <name type="scientific">bioreactor metagenome</name>
    <dbReference type="NCBI Taxonomy" id="1076179"/>
    <lineage>
        <taxon>unclassified sequences</taxon>
        <taxon>metagenomes</taxon>
        <taxon>ecological metagenomes</taxon>
    </lineage>
</organism>
<proteinExistence type="predicted"/>
<protein>
    <submittedName>
        <fullName evidence="7">Uncharacterized protein</fullName>
    </submittedName>
</protein>
<evidence type="ECO:0000256" key="6">
    <source>
        <dbReference type="SAM" id="Phobius"/>
    </source>
</evidence>
<evidence type="ECO:0000256" key="4">
    <source>
        <dbReference type="ARBA" id="ARBA00022989"/>
    </source>
</evidence>
<dbReference type="Pfam" id="PF03631">
    <property type="entry name" value="Virul_fac_BrkB"/>
    <property type="match status" value="1"/>
</dbReference>
<keyword evidence="4 6" id="KW-1133">Transmembrane helix</keyword>
<keyword evidence="3 6" id="KW-0812">Transmembrane</keyword>
<dbReference type="GO" id="GO:0005886">
    <property type="term" value="C:plasma membrane"/>
    <property type="evidence" value="ECO:0007669"/>
    <property type="project" value="UniProtKB-SubCell"/>
</dbReference>
<dbReference type="PANTHER" id="PTHR30213:SF0">
    <property type="entry name" value="UPF0761 MEMBRANE PROTEIN YIHY"/>
    <property type="match status" value="1"/>
</dbReference>
<name>A0A644XP41_9ZZZZ</name>
<dbReference type="EMBL" id="VSSQ01002882">
    <property type="protein sequence ID" value="MPM17909.1"/>
    <property type="molecule type" value="Genomic_DNA"/>
</dbReference>
<evidence type="ECO:0000256" key="2">
    <source>
        <dbReference type="ARBA" id="ARBA00022475"/>
    </source>
</evidence>
<sequence>MAALLTVIASIGFDAFITGFTKYEEVYGGISALFILMLFLFILSLIFLIGFEINAALYFGAKKDDTDIPIQ</sequence>
<keyword evidence="2" id="KW-1003">Cell membrane</keyword>
<evidence type="ECO:0000256" key="3">
    <source>
        <dbReference type="ARBA" id="ARBA00022692"/>
    </source>
</evidence>
<evidence type="ECO:0000256" key="1">
    <source>
        <dbReference type="ARBA" id="ARBA00004651"/>
    </source>
</evidence>
<reference evidence="7" key="1">
    <citation type="submission" date="2019-08" db="EMBL/GenBank/DDBJ databases">
        <authorList>
            <person name="Kucharzyk K."/>
            <person name="Murdoch R.W."/>
            <person name="Higgins S."/>
            <person name="Loffler F."/>
        </authorList>
    </citation>
    <scope>NUCLEOTIDE SEQUENCE</scope>
</reference>
<feature type="transmembrane region" description="Helical" evidence="6">
    <location>
        <begin position="31"/>
        <end position="53"/>
    </location>
</feature>
<evidence type="ECO:0000256" key="5">
    <source>
        <dbReference type="ARBA" id="ARBA00023136"/>
    </source>
</evidence>
<comment type="subcellular location">
    <subcellularLocation>
        <location evidence="1">Cell membrane</location>
        <topology evidence="1">Multi-pass membrane protein</topology>
    </subcellularLocation>
</comment>
<gene>
    <name evidence="7" type="ORF">SDC9_64309</name>
</gene>
<dbReference type="InterPro" id="IPR017039">
    <property type="entry name" value="Virul_fac_BrkB"/>
</dbReference>
<dbReference type="PANTHER" id="PTHR30213">
    <property type="entry name" value="INNER MEMBRANE PROTEIN YHJD"/>
    <property type="match status" value="1"/>
</dbReference>
<dbReference type="AlphaFoldDB" id="A0A644XP41"/>
<comment type="caution">
    <text evidence="7">The sequence shown here is derived from an EMBL/GenBank/DDBJ whole genome shotgun (WGS) entry which is preliminary data.</text>
</comment>
<evidence type="ECO:0000313" key="7">
    <source>
        <dbReference type="EMBL" id="MPM17909.1"/>
    </source>
</evidence>